<gene>
    <name evidence="2" type="ORF">HMPREF0372_02973</name>
</gene>
<organism evidence="2 3">
    <name type="scientific">Flavonifractor plautii ATCC 29863</name>
    <dbReference type="NCBI Taxonomy" id="411475"/>
    <lineage>
        <taxon>Bacteria</taxon>
        <taxon>Bacillati</taxon>
        <taxon>Bacillota</taxon>
        <taxon>Clostridia</taxon>
        <taxon>Eubacteriales</taxon>
        <taxon>Oscillospiraceae</taxon>
        <taxon>Flavonifractor</taxon>
    </lineage>
</organism>
<accession>G9YTW1</accession>
<dbReference type="AlphaFoldDB" id="G9YTW1"/>
<protein>
    <submittedName>
        <fullName evidence="2">Uncharacterized protein</fullName>
    </submittedName>
</protein>
<sequence>MWMEGRRLPTGVPSTLSSRNHGRSPVSRPAYCQGGAQDAWKGSGAPVLPL</sequence>
<comment type="caution">
    <text evidence="2">The sequence shown here is derived from an EMBL/GenBank/DDBJ whole genome shotgun (WGS) entry which is preliminary data.</text>
</comment>
<evidence type="ECO:0000313" key="2">
    <source>
        <dbReference type="EMBL" id="EHM43421.1"/>
    </source>
</evidence>
<dbReference type="EMBL" id="AGCK01000240">
    <property type="protein sequence ID" value="EHM43421.1"/>
    <property type="molecule type" value="Genomic_DNA"/>
</dbReference>
<feature type="region of interest" description="Disordered" evidence="1">
    <location>
        <begin position="1"/>
        <end position="50"/>
    </location>
</feature>
<evidence type="ECO:0000256" key="1">
    <source>
        <dbReference type="SAM" id="MobiDB-lite"/>
    </source>
</evidence>
<name>G9YTW1_FLAPL</name>
<proteinExistence type="predicted"/>
<reference evidence="2 3" key="1">
    <citation type="submission" date="2011-08" db="EMBL/GenBank/DDBJ databases">
        <authorList>
            <person name="Weinstock G."/>
            <person name="Sodergren E."/>
            <person name="Clifton S."/>
            <person name="Fulton L."/>
            <person name="Fulton B."/>
            <person name="Courtney L."/>
            <person name="Fronick C."/>
            <person name="Harrison M."/>
            <person name="Strong C."/>
            <person name="Farmer C."/>
            <person name="Delahaunty K."/>
            <person name="Markovic C."/>
            <person name="Hall O."/>
            <person name="Minx P."/>
            <person name="Tomlinson C."/>
            <person name="Mitreva M."/>
            <person name="Hou S."/>
            <person name="Chen J."/>
            <person name="Wollam A."/>
            <person name="Pepin K.H."/>
            <person name="Johnson M."/>
            <person name="Bhonagiri V."/>
            <person name="Zhang X."/>
            <person name="Suruliraj S."/>
            <person name="Warren W."/>
            <person name="Chinwalla A."/>
            <person name="Mardis E.R."/>
            <person name="Wilson R.K."/>
        </authorList>
    </citation>
    <scope>NUCLEOTIDE SEQUENCE [LARGE SCALE GENOMIC DNA]</scope>
    <source>
        <strain evidence="2 3">ATCC 29863</strain>
    </source>
</reference>
<dbReference type="HOGENOM" id="CLU_3116584_0_0_9"/>
<dbReference type="Proteomes" id="UP000004459">
    <property type="component" value="Unassembled WGS sequence"/>
</dbReference>
<evidence type="ECO:0000313" key="3">
    <source>
        <dbReference type="Proteomes" id="UP000004459"/>
    </source>
</evidence>